<dbReference type="Gene3D" id="1.10.150.60">
    <property type="entry name" value="ARID DNA-binding domain"/>
    <property type="match status" value="1"/>
</dbReference>
<dbReference type="PANTHER" id="PTHR46410:SF1">
    <property type="entry name" value="AT-RICH INTERACTIVE DOMAIN-CONTAINING PROTEIN 1"/>
    <property type="match status" value="1"/>
</dbReference>
<dbReference type="Proteomes" id="UP001346149">
    <property type="component" value="Unassembled WGS sequence"/>
</dbReference>
<dbReference type="InterPro" id="IPR009057">
    <property type="entry name" value="Homeodomain-like_sf"/>
</dbReference>
<dbReference type="InterPro" id="IPR001005">
    <property type="entry name" value="SANT/Myb"/>
</dbReference>
<dbReference type="InterPro" id="IPR001606">
    <property type="entry name" value="ARID_dom"/>
</dbReference>
<gene>
    <name evidence="2" type="ORF">SAY86_027419</name>
</gene>
<proteinExistence type="predicted"/>
<dbReference type="AlphaFoldDB" id="A0AAN7KL09"/>
<dbReference type="Pfam" id="PF01388">
    <property type="entry name" value="ARID"/>
    <property type="match status" value="1"/>
</dbReference>
<protein>
    <recommendedName>
        <fullName evidence="1">ARID domain-containing protein</fullName>
    </recommendedName>
</protein>
<dbReference type="CDD" id="cd00167">
    <property type="entry name" value="SANT"/>
    <property type="match status" value="1"/>
</dbReference>
<name>A0AAN7KL09_TRANT</name>
<sequence>MAKWSVVIHGSAIDSAENDPYRIDGLSDTENLPLEEERLDDSKIKYIDGLRSLFYKVLVAFLKDIAGRVFLHPILAKMGDGQFVDLFELFIMVRRRGGYEVVSQSCEWGLVNEELGFNQCSIPSLKLMHFKYLYEFDIWLRNRCGNIVEDEKWENDLDDFGLLFLELEIGVKAFANDVLPGTNIQSCVLHYDNETKINHHFNISHWEADSLTIPTLQSSDMEDRKRKRESLQGMLSWIIDVAKYPDDVGIVLEQSKLRKQALMARESLFLQRTRRCSSGILEAPQATKRMKESKDHCACPITKFVHCDGPSPKHKPIGPLFQAEVPKWTGIICKSDPKWLGTKVLPLQNDIESLGRGRESVCACPHPSSVECIKFHIAEKRLKLKLQLGYSLFYDWRFNCMGEEVAIQWTPEEETRFKKIMGSSVGEHRWGSLFKHFPNKTRKDLVNYYFNVFILRHRCYQNHVTPKDIDSDGEDSDFGSFGDCLDRDGAQMLDYLPCSLNEQCTKWEN</sequence>
<reference evidence="2 3" key="1">
    <citation type="journal article" date="2023" name="Hortic Res">
        <title>Pangenome of water caltrop reveals structural variations and asymmetric subgenome divergence after allopolyploidization.</title>
        <authorList>
            <person name="Zhang X."/>
            <person name="Chen Y."/>
            <person name="Wang L."/>
            <person name="Yuan Y."/>
            <person name="Fang M."/>
            <person name="Shi L."/>
            <person name="Lu R."/>
            <person name="Comes H.P."/>
            <person name="Ma Y."/>
            <person name="Chen Y."/>
            <person name="Huang G."/>
            <person name="Zhou Y."/>
            <person name="Zheng Z."/>
            <person name="Qiu Y."/>
        </authorList>
    </citation>
    <scope>NUCLEOTIDE SEQUENCE [LARGE SCALE GENOMIC DNA]</scope>
    <source>
        <strain evidence="2">F231</strain>
    </source>
</reference>
<keyword evidence="3" id="KW-1185">Reference proteome</keyword>
<dbReference type="Gene3D" id="1.10.10.60">
    <property type="entry name" value="Homeodomain-like"/>
    <property type="match status" value="1"/>
</dbReference>
<accession>A0AAN7KL09</accession>
<feature type="domain" description="ARID" evidence="1">
    <location>
        <begin position="48"/>
        <end position="141"/>
    </location>
</feature>
<dbReference type="EMBL" id="JAXQNO010000021">
    <property type="protein sequence ID" value="KAK4769269.1"/>
    <property type="molecule type" value="Genomic_DNA"/>
</dbReference>
<dbReference type="PROSITE" id="PS51011">
    <property type="entry name" value="ARID"/>
    <property type="match status" value="1"/>
</dbReference>
<comment type="caution">
    <text evidence="2">The sequence shown here is derived from an EMBL/GenBank/DDBJ whole genome shotgun (WGS) entry which is preliminary data.</text>
</comment>
<dbReference type="PANTHER" id="PTHR46410">
    <property type="entry name" value="AT-RICH INTERACTIVE DOMAIN-CONTAINING PROTEIN 2"/>
    <property type="match status" value="1"/>
</dbReference>
<dbReference type="SMART" id="SM01014">
    <property type="entry name" value="ARID"/>
    <property type="match status" value="1"/>
</dbReference>
<dbReference type="SMART" id="SM00501">
    <property type="entry name" value="BRIGHT"/>
    <property type="match status" value="1"/>
</dbReference>
<dbReference type="GO" id="GO:0003677">
    <property type="term" value="F:DNA binding"/>
    <property type="evidence" value="ECO:0007669"/>
    <property type="project" value="InterPro"/>
</dbReference>
<dbReference type="SUPFAM" id="SSF46689">
    <property type="entry name" value="Homeodomain-like"/>
    <property type="match status" value="1"/>
</dbReference>
<evidence type="ECO:0000313" key="3">
    <source>
        <dbReference type="Proteomes" id="UP001346149"/>
    </source>
</evidence>
<dbReference type="InterPro" id="IPR036431">
    <property type="entry name" value="ARID_dom_sf"/>
</dbReference>
<dbReference type="SUPFAM" id="SSF46774">
    <property type="entry name" value="ARID-like"/>
    <property type="match status" value="1"/>
</dbReference>
<evidence type="ECO:0000313" key="2">
    <source>
        <dbReference type="EMBL" id="KAK4769269.1"/>
    </source>
</evidence>
<organism evidence="2 3">
    <name type="scientific">Trapa natans</name>
    <name type="common">Water chestnut</name>
    <dbReference type="NCBI Taxonomy" id="22666"/>
    <lineage>
        <taxon>Eukaryota</taxon>
        <taxon>Viridiplantae</taxon>
        <taxon>Streptophyta</taxon>
        <taxon>Embryophyta</taxon>
        <taxon>Tracheophyta</taxon>
        <taxon>Spermatophyta</taxon>
        <taxon>Magnoliopsida</taxon>
        <taxon>eudicotyledons</taxon>
        <taxon>Gunneridae</taxon>
        <taxon>Pentapetalae</taxon>
        <taxon>rosids</taxon>
        <taxon>malvids</taxon>
        <taxon>Myrtales</taxon>
        <taxon>Lythraceae</taxon>
        <taxon>Trapa</taxon>
    </lineage>
</organism>
<dbReference type="CDD" id="cd16100">
    <property type="entry name" value="ARID"/>
    <property type="match status" value="1"/>
</dbReference>
<evidence type="ECO:0000259" key="1">
    <source>
        <dbReference type="PROSITE" id="PS51011"/>
    </source>
</evidence>